<dbReference type="Proteomes" id="UP000031599">
    <property type="component" value="Unassembled WGS sequence"/>
</dbReference>
<dbReference type="EMBL" id="JMCC02000135">
    <property type="protein sequence ID" value="KIG12367.1"/>
    <property type="molecule type" value="Genomic_DNA"/>
</dbReference>
<keyword evidence="1" id="KW-0175">Coiled coil</keyword>
<evidence type="ECO:0000256" key="2">
    <source>
        <dbReference type="SAM" id="MobiDB-lite"/>
    </source>
</evidence>
<organism evidence="3 4">
    <name type="scientific">Enhygromyxa salina</name>
    <dbReference type="NCBI Taxonomy" id="215803"/>
    <lineage>
        <taxon>Bacteria</taxon>
        <taxon>Pseudomonadati</taxon>
        <taxon>Myxococcota</taxon>
        <taxon>Polyangia</taxon>
        <taxon>Nannocystales</taxon>
        <taxon>Nannocystaceae</taxon>
        <taxon>Enhygromyxa</taxon>
    </lineage>
</organism>
<accession>A0A0C2CWY5</accession>
<feature type="coiled-coil region" evidence="1">
    <location>
        <begin position="123"/>
        <end position="179"/>
    </location>
</feature>
<comment type="caution">
    <text evidence="3">The sequence shown here is derived from an EMBL/GenBank/DDBJ whole genome shotgun (WGS) entry which is preliminary data.</text>
</comment>
<reference evidence="3 4" key="1">
    <citation type="submission" date="2014-12" db="EMBL/GenBank/DDBJ databases">
        <title>Genome assembly of Enhygromyxa salina DSM 15201.</title>
        <authorList>
            <person name="Sharma G."/>
            <person name="Subramanian S."/>
        </authorList>
    </citation>
    <scope>NUCLEOTIDE SEQUENCE [LARGE SCALE GENOMIC DNA]</scope>
    <source>
        <strain evidence="3 4">DSM 15201</strain>
    </source>
</reference>
<evidence type="ECO:0000313" key="3">
    <source>
        <dbReference type="EMBL" id="KIG12367.1"/>
    </source>
</evidence>
<sequence length="353" mass="38015">MTSPIKDLNSRDTKAVILAAYKELAKAYKTLEKAAKPAAPASTPTSTALVKASDSPSPIGGSLGAQLSGIGSQIGEHTNSLQRRLTAEAVTLLGLQAQVNALTTQLQKLYQIDAGEGALAKLIESHEQRAAAAKDELSSNTEAAKKALTEKREQWAKEKAAHEQQVAEQAAEQEKVRAREAESYEYDLNQRRTQEQDERAQAAKAFAAELSAQREAAQAQWAAREKAIAEREAELATLEQEAAGLDEALAEARKRGESMGMGIARRDTKSTAELTKKDTDSKRRVYELRIVGLEETLAKQAGQIDALSNQLDTALGQAQDLAVKAIEGSSNSTSFEAIREIAMEQAKNSSKGK</sequence>
<feature type="coiled-coil region" evidence="1">
    <location>
        <begin position="228"/>
        <end position="255"/>
    </location>
</feature>
<proteinExistence type="predicted"/>
<dbReference type="AlphaFoldDB" id="A0A0C2CWY5"/>
<evidence type="ECO:0000313" key="4">
    <source>
        <dbReference type="Proteomes" id="UP000031599"/>
    </source>
</evidence>
<protein>
    <submittedName>
        <fullName evidence="3">Myosin heavy chain</fullName>
    </submittedName>
</protein>
<dbReference type="RefSeq" id="WP_052557892.1">
    <property type="nucleotide sequence ID" value="NZ_JMCC02000135.1"/>
</dbReference>
<evidence type="ECO:0000256" key="1">
    <source>
        <dbReference type="SAM" id="Coils"/>
    </source>
</evidence>
<gene>
    <name evidence="3" type="ORF">DB30_01558</name>
</gene>
<feature type="compositionally biased region" description="Low complexity" evidence="2">
    <location>
        <begin position="36"/>
        <end position="48"/>
    </location>
</feature>
<name>A0A0C2CWY5_9BACT</name>
<feature type="region of interest" description="Disordered" evidence="2">
    <location>
        <begin position="34"/>
        <end position="57"/>
    </location>
</feature>